<dbReference type="Pfam" id="PF00027">
    <property type="entry name" value="cNMP_binding"/>
    <property type="match status" value="1"/>
</dbReference>
<evidence type="ECO:0000256" key="2">
    <source>
        <dbReference type="ARBA" id="ARBA00023125"/>
    </source>
</evidence>
<dbReference type="InterPro" id="IPR012318">
    <property type="entry name" value="HTH_CRP"/>
</dbReference>
<dbReference type="PANTHER" id="PTHR24567:SF28">
    <property type="entry name" value="LISTERIOLYSIN REGULATORY PROTEIN"/>
    <property type="match status" value="1"/>
</dbReference>
<dbReference type="InterPro" id="IPR000595">
    <property type="entry name" value="cNMP-bd_dom"/>
</dbReference>
<dbReference type="InterPro" id="IPR050397">
    <property type="entry name" value="Env_Response_Regulators"/>
</dbReference>
<evidence type="ECO:0008006" key="8">
    <source>
        <dbReference type="Google" id="ProtNLM"/>
    </source>
</evidence>
<dbReference type="PROSITE" id="PS51063">
    <property type="entry name" value="HTH_CRP_2"/>
    <property type="match status" value="1"/>
</dbReference>
<dbReference type="SMART" id="SM00100">
    <property type="entry name" value="cNMP"/>
    <property type="match status" value="1"/>
</dbReference>
<dbReference type="PROSITE" id="PS50042">
    <property type="entry name" value="CNMP_BINDING_3"/>
    <property type="match status" value="1"/>
</dbReference>
<dbReference type="AlphaFoldDB" id="A0A429ZZE6"/>
<evidence type="ECO:0000259" key="4">
    <source>
        <dbReference type="PROSITE" id="PS50042"/>
    </source>
</evidence>
<keyword evidence="7" id="KW-1185">Reference proteome</keyword>
<dbReference type="SUPFAM" id="SSF51206">
    <property type="entry name" value="cAMP-binding domain-like"/>
    <property type="match status" value="1"/>
</dbReference>
<sequence>MCEVYNGCINLVPIFNHLNNSLKFELENSIQHRHLAKGEYLYQADDKDNTLYIVHKGQIRIFHVSESGKEQMIRVLKTGDFTGELTIFSENTYHDNFAEATCQTAVCLIKQSDLMSLLAANPKVTLKLLSLVAEKLQDSEKQMVSIATEPVINRIIYYLESLPHESDVQNDIIIDVPMNRQDLASYLGTTPETISRRFKMMEMEGLLQTLPKNRLLIHDMNRLLEKIE</sequence>
<organism evidence="6 7">
    <name type="scientific">Vagococcus vulneris</name>
    <dbReference type="NCBI Taxonomy" id="1977869"/>
    <lineage>
        <taxon>Bacteria</taxon>
        <taxon>Bacillati</taxon>
        <taxon>Bacillota</taxon>
        <taxon>Bacilli</taxon>
        <taxon>Lactobacillales</taxon>
        <taxon>Enterococcaceae</taxon>
        <taxon>Vagococcus</taxon>
    </lineage>
</organism>
<dbReference type="GO" id="GO:0005829">
    <property type="term" value="C:cytosol"/>
    <property type="evidence" value="ECO:0007669"/>
    <property type="project" value="TreeGrafter"/>
</dbReference>
<name>A0A429ZZE6_9ENTE</name>
<dbReference type="Proteomes" id="UP000287857">
    <property type="component" value="Unassembled WGS sequence"/>
</dbReference>
<dbReference type="InterPro" id="IPR014710">
    <property type="entry name" value="RmlC-like_jellyroll"/>
</dbReference>
<dbReference type="InterPro" id="IPR018490">
    <property type="entry name" value="cNMP-bd_dom_sf"/>
</dbReference>
<dbReference type="GO" id="GO:0003700">
    <property type="term" value="F:DNA-binding transcription factor activity"/>
    <property type="evidence" value="ECO:0007669"/>
    <property type="project" value="TreeGrafter"/>
</dbReference>
<gene>
    <name evidence="6" type="ORF">CBF37_05250</name>
</gene>
<dbReference type="SMART" id="SM00419">
    <property type="entry name" value="HTH_CRP"/>
    <property type="match status" value="1"/>
</dbReference>
<dbReference type="SUPFAM" id="SSF46785">
    <property type="entry name" value="Winged helix' DNA-binding domain"/>
    <property type="match status" value="1"/>
</dbReference>
<evidence type="ECO:0000313" key="7">
    <source>
        <dbReference type="Proteomes" id="UP000287857"/>
    </source>
</evidence>
<dbReference type="EMBL" id="NGJS01000005">
    <property type="protein sequence ID" value="RST99378.1"/>
    <property type="molecule type" value="Genomic_DNA"/>
</dbReference>
<protein>
    <recommendedName>
        <fullName evidence="8">Crp/Fnr family transcriptional regulator</fullName>
    </recommendedName>
</protein>
<dbReference type="PRINTS" id="PR00034">
    <property type="entry name" value="HTHCRP"/>
</dbReference>
<dbReference type="RefSeq" id="WP_125983695.1">
    <property type="nucleotide sequence ID" value="NZ_NGJS01000005.1"/>
</dbReference>
<feature type="domain" description="HTH crp-type" evidence="5">
    <location>
        <begin position="149"/>
        <end position="221"/>
    </location>
</feature>
<dbReference type="InterPro" id="IPR036390">
    <property type="entry name" value="WH_DNA-bd_sf"/>
</dbReference>
<proteinExistence type="predicted"/>
<evidence type="ECO:0000313" key="6">
    <source>
        <dbReference type="EMBL" id="RST99378.1"/>
    </source>
</evidence>
<keyword evidence="1" id="KW-0805">Transcription regulation</keyword>
<comment type="caution">
    <text evidence="6">The sequence shown here is derived from an EMBL/GenBank/DDBJ whole genome shotgun (WGS) entry which is preliminary data.</text>
</comment>
<reference evidence="6 7" key="1">
    <citation type="submission" date="2017-05" db="EMBL/GenBank/DDBJ databases">
        <title>Vagococcus spp. assemblies.</title>
        <authorList>
            <person name="Gulvik C.A."/>
        </authorList>
    </citation>
    <scope>NUCLEOTIDE SEQUENCE [LARGE SCALE GENOMIC DNA]</scope>
    <source>
        <strain evidence="6 7">SS1995</strain>
    </source>
</reference>
<keyword evidence="2" id="KW-0238">DNA-binding</keyword>
<dbReference type="CDD" id="cd00038">
    <property type="entry name" value="CAP_ED"/>
    <property type="match status" value="1"/>
</dbReference>
<dbReference type="CDD" id="cd00092">
    <property type="entry name" value="HTH_CRP"/>
    <property type="match status" value="1"/>
</dbReference>
<feature type="domain" description="Cyclic nucleotide-binding" evidence="4">
    <location>
        <begin position="14"/>
        <end position="135"/>
    </location>
</feature>
<evidence type="ECO:0000259" key="5">
    <source>
        <dbReference type="PROSITE" id="PS51063"/>
    </source>
</evidence>
<dbReference type="OrthoDB" id="9798104at2"/>
<accession>A0A429ZZE6</accession>
<evidence type="ECO:0000256" key="1">
    <source>
        <dbReference type="ARBA" id="ARBA00023015"/>
    </source>
</evidence>
<keyword evidence="3" id="KW-0804">Transcription</keyword>
<dbReference type="Pfam" id="PF13545">
    <property type="entry name" value="HTH_Crp_2"/>
    <property type="match status" value="1"/>
</dbReference>
<dbReference type="GO" id="GO:0003677">
    <property type="term" value="F:DNA binding"/>
    <property type="evidence" value="ECO:0007669"/>
    <property type="project" value="UniProtKB-KW"/>
</dbReference>
<dbReference type="Gene3D" id="2.60.120.10">
    <property type="entry name" value="Jelly Rolls"/>
    <property type="match status" value="1"/>
</dbReference>
<evidence type="ECO:0000256" key="3">
    <source>
        <dbReference type="ARBA" id="ARBA00023163"/>
    </source>
</evidence>
<dbReference type="PANTHER" id="PTHR24567">
    <property type="entry name" value="CRP FAMILY TRANSCRIPTIONAL REGULATORY PROTEIN"/>
    <property type="match status" value="1"/>
</dbReference>